<sequence length="194" mass="20868">MKSTNPVSPFPARPLENPARRTLVKGAVAWTVLGAALAPLPIRRALAAAQESAAAPAALSPALQAFQRASVFLTGKEVSAAMAARCHDALTKRMPDIDRIAAGVNALVEQKQLKHMDDYLALTDVDPKLDQDAKEIVRALYLGVVGDDAEAELFAYEEALMYDATRDVLVVPTYGRGFNTWGPKPADSNIKVEK</sequence>
<accession>A0A261SF34</accession>
<dbReference type="Pfam" id="PF12318">
    <property type="entry name" value="FAD-SLDH"/>
    <property type="match status" value="1"/>
</dbReference>
<dbReference type="InterPro" id="IPR024651">
    <property type="entry name" value="FAD-SLDH_ssu"/>
</dbReference>
<reference evidence="1 2" key="1">
    <citation type="submission" date="2017-05" db="EMBL/GenBank/DDBJ databases">
        <title>Complete and WGS of Bordetella genogroups.</title>
        <authorList>
            <person name="Spilker T."/>
            <person name="LiPuma J."/>
        </authorList>
    </citation>
    <scope>NUCLEOTIDE SEQUENCE [LARGE SCALE GENOMIC DNA]</scope>
    <source>
        <strain evidence="1 2">AU17610</strain>
    </source>
</reference>
<protein>
    <submittedName>
        <fullName evidence="1">Sorbitol dehydrogenase</fullName>
    </submittedName>
</protein>
<name>A0A261SF34_9BORD</name>
<dbReference type="Proteomes" id="UP000217005">
    <property type="component" value="Unassembled WGS sequence"/>
</dbReference>
<dbReference type="OrthoDB" id="8635030at2"/>
<gene>
    <name evidence="1" type="ORF">CEG14_11145</name>
</gene>
<comment type="caution">
    <text evidence="1">The sequence shown here is derived from an EMBL/GenBank/DDBJ whole genome shotgun (WGS) entry which is preliminary data.</text>
</comment>
<organism evidence="1 2">
    <name type="scientific">Bordetella genomosp. 1</name>
    <dbReference type="NCBI Taxonomy" id="1395607"/>
    <lineage>
        <taxon>Bacteria</taxon>
        <taxon>Pseudomonadati</taxon>
        <taxon>Pseudomonadota</taxon>
        <taxon>Betaproteobacteria</taxon>
        <taxon>Burkholderiales</taxon>
        <taxon>Alcaligenaceae</taxon>
        <taxon>Bordetella</taxon>
    </lineage>
</organism>
<proteinExistence type="predicted"/>
<dbReference type="InterPro" id="IPR006311">
    <property type="entry name" value="TAT_signal"/>
</dbReference>
<dbReference type="AlphaFoldDB" id="A0A261SF34"/>
<dbReference type="EMBL" id="NEVL01000003">
    <property type="protein sequence ID" value="OZI35617.1"/>
    <property type="molecule type" value="Genomic_DNA"/>
</dbReference>
<evidence type="ECO:0000313" key="1">
    <source>
        <dbReference type="EMBL" id="OZI35617.1"/>
    </source>
</evidence>
<dbReference type="RefSeq" id="WP_094826426.1">
    <property type="nucleotide sequence ID" value="NZ_NEVL01000003.1"/>
</dbReference>
<evidence type="ECO:0000313" key="2">
    <source>
        <dbReference type="Proteomes" id="UP000217005"/>
    </source>
</evidence>
<dbReference type="PROSITE" id="PS51318">
    <property type="entry name" value="TAT"/>
    <property type="match status" value="1"/>
</dbReference>